<comment type="caution">
    <text evidence="9">The sequence shown here is derived from an EMBL/GenBank/DDBJ whole genome shotgun (WGS) entry which is preliminary data.</text>
</comment>
<feature type="transmembrane region" description="Helical" evidence="7">
    <location>
        <begin position="63"/>
        <end position="80"/>
    </location>
</feature>
<evidence type="ECO:0000313" key="9">
    <source>
        <dbReference type="EMBL" id="KAK1739096.1"/>
    </source>
</evidence>
<dbReference type="InterPro" id="IPR032816">
    <property type="entry name" value="VTT_dom"/>
</dbReference>
<dbReference type="PANTHER" id="PTHR12677:SF59">
    <property type="entry name" value="GOLGI APPARATUS MEMBRANE PROTEIN TVP38-RELATED"/>
    <property type="match status" value="1"/>
</dbReference>
<dbReference type="Proteomes" id="UP001224775">
    <property type="component" value="Unassembled WGS sequence"/>
</dbReference>
<sequence length="1030" mass="114355">MAIISPWAYLPFHIGHSFPLSKWMGSGSIGMILIHVFNMTCYFAEHWTNEFPGVAKFVYDVRLHEYSIFMMLSFFYFSYYNCGDNQSLVRNWFFATIVFMGVTTALDAGYPKPTAAEQMWAEENDVAYVVGHFIGHCWLFVMAWHVSSTVDISNGLKKGWIGDYIKKTVKSWDGAEVNPFYTLGVSLLICVGTIIFAVSVELMRAANGGTVPFFPPMCRAVVSEQDDCTFMGITIPCFKVFNKDTVAHFGMGLEMAAIWTFVITSLIGLVPLCKIVDEMWYSGNNNWNASALKIACALYSVETAIFALIRYYWGVCKPLVVYSIMLSNHVSWFSTFFLEILINVTVPAAHFIYCYWSFDLERILTELRDAPPAPARRFTTFRFSIFQPLDHDEVPSVIGSDESSFSEPTDASGGGMHGFAREPPQARWKSEPSVASEEDDSEDEGILPPKYRIDNIQRFLGMGFVLGLFTLAYIPLTYMPECDAPPCLTQRYVSKTSILTLSDDMLESGGTIKETVQRLPGLVELHVGRALHDVAADKYIMVETWSAKENMTDDTLSHFIDASAGDDLIDEAMSRQLDVATVNKKQCASERIDSIKVQPQYSCKKLWQVLNSPGYCAWIPGCKFAATQSSHHAQLYMGDGTTLPAVFTKNKKEKKISVSVLSQTELPGYSAVMTLEKTGKGLFPWSSGNKSCNLKYEFRINAVYLSSPSKRSDNFNEYFLPDLYTKLSQNSYRRYSTAENTNNNDDTTPSKRKCPWGKILVATILIGIVTFVIIDSLTTKYISTGFQEFLTWIESNLVAGVFAFMGVYFIATVCFVPGSLLTLGSGFVFGSAVGVGYGVVLASIAVFVGASLGSIAAFLLGRYLMRDCVRRRLVKKYPVIEAIDEALQNNGLKIFLLLRLSPIVPFNAINYIAGVTGISLKDYVIALIGILPGTILYCFIGASAGGLAEAEQEVPQPVTIASIVVGLVLAFIAVFIASRYAKKEFNKIIEQKENSEAGEGGQHEEDDMIDVEEGLPVDEQNVETGVDMDN</sequence>
<dbReference type="EMBL" id="JATAAI010000019">
    <property type="protein sequence ID" value="KAK1739096.1"/>
    <property type="molecule type" value="Genomic_DNA"/>
</dbReference>
<feature type="transmembrane region" description="Helical" evidence="7">
    <location>
        <begin position="459"/>
        <end position="479"/>
    </location>
</feature>
<name>A0AAD8Y5D0_9STRA</name>
<organism evidence="9 10">
    <name type="scientific">Skeletonema marinoi</name>
    <dbReference type="NCBI Taxonomy" id="267567"/>
    <lineage>
        <taxon>Eukaryota</taxon>
        <taxon>Sar</taxon>
        <taxon>Stramenopiles</taxon>
        <taxon>Ochrophyta</taxon>
        <taxon>Bacillariophyta</taxon>
        <taxon>Coscinodiscophyceae</taxon>
        <taxon>Thalassiosirophycidae</taxon>
        <taxon>Thalassiosirales</taxon>
        <taxon>Skeletonemataceae</taxon>
        <taxon>Skeletonema</taxon>
        <taxon>Skeletonema marinoi-dohrnii complex</taxon>
    </lineage>
</organism>
<feature type="transmembrane region" description="Helical" evidence="7">
    <location>
        <begin position="23"/>
        <end position="43"/>
    </location>
</feature>
<feature type="transmembrane region" description="Helical" evidence="7">
    <location>
        <begin position="256"/>
        <end position="273"/>
    </location>
</feature>
<feature type="transmembrane region" description="Helical" evidence="7">
    <location>
        <begin position="180"/>
        <end position="200"/>
    </location>
</feature>
<evidence type="ECO:0000256" key="6">
    <source>
        <dbReference type="SAM" id="MobiDB-lite"/>
    </source>
</evidence>
<evidence type="ECO:0000256" key="3">
    <source>
        <dbReference type="ARBA" id="ARBA00022692"/>
    </source>
</evidence>
<feature type="domain" description="VTT" evidence="8">
    <location>
        <begin position="816"/>
        <end position="942"/>
    </location>
</feature>
<evidence type="ECO:0000259" key="8">
    <source>
        <dbReference type="Pfam" id="PF09335"/>
    </source>
</evidence>
<feature type="transmembrane region" description="Helical" evidence="7">
    <location>
        <begin position="797"/>
        <end position="820"/>
    </location>
</feature>
<evidence type="ECO:0000313" key="10">
    <source>
        <dbReference type="Proteomes" id="UP001224775"/>
    </source>
</evidence>
<evidence type="ECO:0000256" key="2">
    <source>
        <dbReference type="ARBA" id="ARBA00022475"/>
    </source>
</evidence>
<proteinExistence type="predicted"/>
<reference evidence="9" key="1">
    <citation type="submission" date="2023-06" db="EMBL/GenBank/DDBJ databases">
        <title>Survivors Of The Sea: Transcriptome response of Skeletonema marinoi to long-term dormancy.</title>
        <authorList>
            <person name="Pinder M.I.M."/>
            <person name="Kourtchenko O."/>
            <person name="Robertson E.K."/>
            <person name="Larsson T."/>
            <person name="Maumus F."/>
            <person name="Osuna-Cruz C.M."/>
            <person name="Vancaester E."/>
            <person name="Stenow R."/>
            <person name="Vandepoele K."/>
            <person name="Ploug H."/>
            <person name="Bruchert V."/>
            <person name="Godhe A."/>
            <person name="Topel M."/>
        </authorList>
    </citation>
    <scope>NUCLEOTIDE SEQUENCE</scope>
    <source>
        <strain evidence="9">R05AC</strain>
    </source>
</reference>
<feature type="transmembrane region" description="Helical" evidence="7">
    <location>
        <begin position="958"/>
        <end position="977"/>
    </location>
</feature>
<dbReference type="Pfam" id="PF09335">
    <property type="entry name" value="VTT_dom"/>
    <property type="match status" value="1"/>
</dbReference>
<feature type="transmembrane region" description="Helical" evidence="7">
    <location>
        <begin position="756"/>
        <end position="777"/>
    </location>
</feature>
<dbReference type="GO" id="GO:0005886">
    <property type="term" value="C:plasma membrane"/>
    <property type="evidence" value="ECO:0007669"/>
    <property type="project" value="UniProtKB-SubCell"/>
</dbReference>
<comment type="subcellular location">
    <subcellularLocation>
        <location evidence="1">Cell membrane</location>
        <topology evidence="1">Multi-pass membrane protein</topology>
    </subcellularLocation>
</comment>
<feature type="region of interest" description="Disordered" evidence="6">
    <location>
        <begin position="992"/>
        <end position="1030"/>
    </location>
</feature>
<feature type="transmembrane region" description="Helical" evidence="7">
    <location>
        <begin position="294"/>
        <end position="313"/>
    </location>
</feature>
<dbReference type="AlphaFoldDB" id="A0AAD8Y5D0"/>
<feature type="compositionally biased region" description="Acidic residues" evidence="6">
    <location>
        <begin position="436"/>
        <end position="445"/>
    </location>
</feature>
<dbReference type="InterPro" id="IPR015414">
    <property type="entry name" value="TMEM64"/>
</dbReference>
<feature type="transmembrane region" description="Helical" evidence="7">
    <location>
        <begin position="840"/>
        <end position="865"/>
    </location>
</feature>
<feature type="transmembrane region" description="Helical" evidence="7">
    <location>
        <begin position="92"/>
        <end position="110"/>
    </location>
</feature>
<keyword evidence="5 7" id="KW-0472">Membrane</keyword>
<protein>
    <submittedName>
        <fullName evidence="9">TVP38/TMEM64 family membrane protein</fullName>
    </submittedName>
</protein>
<keyword evidence="4 7" id="KW-1133">Transmembrane helix</keyword>
<accession>A0AAD8Y5D0</accession>
<feature type="compositionally biased region" description="Acidic residues" evidence="6">
    <location>
        <begin position="1004"/>
        <end position="1016"/>
    </location>
</feature>
<keyword evidence="3 7" id="KW-0812">Transmembrane</keyword>
<evidence type="ECO:0000256" key="7">
    <source>
        <dbReference type="SAM" id="Phobius"/>
    </source>
</evidence>
<keyword evidence="2" id="KW-1003">Cell membrane</keyword>
<evidence type="ECO:0000256" key="1">
    <source>
        <dbReference type="ARBA" id="ARBA00004651"/>
    </source>
</evidence>
<feature type="region of interest" description="Disordered" evidence="6">
    <location>
        <begin position="399"/>
        <end position="447"/>
    </location>
</feature>
<feature type="transmembrane region" description="Helical" evidence="7">
    <location>
        <begin position="333"/>
        <end position="358"/>
    </location>
</feature>
<dbReference type="PANTHER" id="PTHR12677">
    <property type="entry name" value="GOLGI APPARATUS MEMBRANE PROTEIN TVP38-RELATED"/>
    <property type="match status" value="1"/>
</dbReference>
<evidence type="ECO:0000256" key="4">
    <source>
        <dbReference type="ARBA" id="ARBA00022989"/>
    </source>
</evidence>
<feature type="transmembrane region" description="Helical" evidence="7">
    <location>
        <begin position="923"/>
        <end position="946"/>
    </location>
</feature>
<evidence type="ECO:0000256" key="5">
    <source>
        <dbReference type="ARBA" id="ARBA00023136"/>
    </source>
</evidence>
<keyword evidence="10" id="KW-1185">Reference proteome</keyword>
<gene>
    <name evidence="9" type="ORF">QTG54_010412</name>
</gene>